<feature type="transmembrane region" description="Helical" evidence="7">
    <location>
        <begin position="200"/>
        <end position="218"/>
    </location>
</feature>
<name>A0AAW1RSL5_9CHLO</name>
<accession>A0AAW1RSL5</accession>
<feature type="transmembrane region" description="Helical" evidence="7">
    <location>
        <begin position="48"/>
        <end position="68"/>
    </location>
</feature>
<reference evidence="9 10" key="1">
    <citation type="journal article" date="2024" name="Nat. Commun.">
        <title>Phylogenomics reveals the evolutionary origins of lichenization in chlorophyte algae.</title>
        <authorList>
            <person name="Puginier C."/>
            <person name="Libourel C."/>
            <person name="Otte J."/>
            <person name="Skaloud P."/>
            <person name="Haon M."/>
            <person name="Grisel S."/>
            <person name="Petersen M."/>
            <person name="Berrin J.G."/>
            <person name="Delaux P.M."/>
            <person name="Dal Grande F."/>
            <person name="Keller J."/>
        </authorList>
    </citation>
    <scope>NUCLEOTIDE SEQUENCE [LARGE SCALE GENOMIC DNA]</scope>
    <source>
        <strain evidence="9 10">SAG 245.80</strain>
    </source>
</reference>
<evidence type="ECO:0000259" key="8">
    <source>
        <dbReference type="Pfam" id="PF00955"/>
    </source>
</evidence>
<feature type="domain" description="Bicarbonate transporter-like transmembrane" evidence="8">
    <location>
        <begin position="19"/>
        <end position="189"/>
    </location>
</feature>
<dbReference type="InterPro" id="IPR011531">
    <property type="entry name" value="HCO3_transpt-like_TM_dom"/>
</dbReference>
<dbReference type="PANTHER" id="PTHR11453">
    <property type="entry name" value="ANION EXCHANGE PROTEIN"/>
    <property type="match status" value="1"/>
</dbReference>
<sequence length="726" mass="77236">MPPRAAQGKLKRVCLGTDIASEFSARLRCYKADWADGIACGVRLLAPATYIFCASAIPALAFGAQISVETNGSVTGVQVLLACAVTGIVQAVAGGQPLLVVGVAEPIVLIWGYLYRFAAGQPELGPQRFLPWATWVCLWTALFLVVLALSGACKYIVRFTRFSGELFGGLIALLFMQQAVRGAVSEFRVEGVRPSWQLVNGLWGLLLLFGLLLTALWVRQARSWRFGAAPVRGFIADYGAPLMVMVWSGVSFAVGDGTGAVPRRLPIPDTWRDAAPYATARALGDVPRALVGAAAVPALVITVLFFFDHNVSSQMAQQPEFNLARPPAYAYDLLLLGFYTLACGQLGIPPVNGVLPQAPMHTKSLALLRRQLLRSALVAEAAGPGKPGAPAGRRGTVAADPVARMAARAAALGSPAGGAALADAAAGYRDAQAEEGPSGGDTERFDLEKHVEAHLPVEVQENRLSALLQSLLLAACLGATPLLRLIPTAVLWGYFAFMAIESLEGSQLWERLLYILTDAPKRAKLLEAGHVPYLETVPLRTIAAFTSLQLALLLLVYGISWIPVAAFLFPIPIMLLVPLRQYVLPQMWRAEVLRDLDASEYEEASALPLAPPSRRGAVSVQLGRRRSAGSVGDEDVEAEWMRGRARQLKRHVSRNQLAARVSGSLPLPPARSQAQHTPEFSGPAGDAPRSLEGSADAPEILEDGADGPGAPEGAASGSGRVSGEVR</sequence>
<dbReference type="Pfam" id="PF00955">
    <property type="entry name" value="HCO3_cotransp"/>
    <property type="match status" value="3"/>
</dbReference>
<evidence type="ECO:0000256" key="2">
    <source>
        <dbReference type="ARBA" id="ARBA00006262"/>
    </source>
</evidence>
<dbReference type="GO" id="GO:0005886">
    <property type="term" value="C:plasma membrane"/>
    <property type="evidence" value="ECO:0007669"/>
    <property type="project" value="TreeGrafter"/>
</dbReference>
<evidence type="ECO:0000256" key="5">
    <source>
        <dbReference type="ARBA" id="ARBA00023136"/>
    </source>
</evidence>
<dbReference type="GO" id="GO:0006820">
    <property type="term" value="P:monoatomic anion transport"/>
    <property type="evidence" value="ECO:0007669"/>
    <property type="project" value="InterPro"/>
</dbReference>
<evidence type="ECO:0000256" key="7">
    <source>
        <dbReference type="SAM" id="Phobius"/>
    </source>
</evidence>
<dbReference type="EMBL" id="JALJOU010000023">
    <property type="protein sequence ID" value="KAK9837120.1"/>
    <property type="molecule type" value="Genomic_DNA"/>
</dbReference>
<evidence type="ECO:0000313" key="10">
    <source>
        <dbReference type="Proteomes" id="UP001445335"/>
    </source>
</evidence>
<gene>
    <name evidence="9" type="ORF">WJX81_004022</name>
</gene>
<evidence type="ECO:0000256" key="4">
    <source>
        <dbReference type="ARBA" id="ARBA00022989"/>
    </source>
</evidence>
<protein>
    <recommendedName>
        <fullName evidence="8">Bicarbonate transporter-like transmembrane domain-containing protein</fullName>
    </recommendedName>
</protein>
<comment type="caution">
    <text evidence="9">The sequence shown here is derived from an EMBL/GenBank/DDBJ whole genome shotgun (WGS) entry which is preliminary data.</text>
</comment>
<feature type="region of interest" description="Disordered" evidence="6">
    <location>
        <begin position="660"/>
        <end position="726"/>
    </location>
</feature>
<keyword evidence="4 7" id="KW-1133">Transmembrane helix</keyword>
<keyword evidence="3 7" id="KW-0812">Transmembrane</keyword>
<dbReference type="AlphaFoldDB" id="A0AAW1RSL5"/>
<feature type="transmembrane region" description="Helical" evidence="7">
    <location>
        <begin position="162"/>
        <end position="180"/>
    </location>
</feature>
<feature type="transmembrane region" description="Helical" evidence="7">
    <location>
        <begin position="129"/>
        <end position="150"/>
    </location>
</feature>
<dbReference type="Proteomes" id="UP001445335">
    <property type="component" value="Unassembled WGS sequence"/>
</dbReference>
<comment type="similarity">
    <text evidence="2">Belongs to the anion exchanger (TC 2.A.31.3) family.</text>
</comment>
<proteinExistence type="inferred from homology"/>
<dbReference type="GO" id="GO:0050801">
    <property type="term" value="P:monoatomic ion homeostasis"/>
    <property type="evidence" value="ECO:0007669"/>
    <property type="project" value="TreeGrafter"/>
</dbReference>
<organism evidence="9 10">
    <name type="scientific">Elliptochloris bilobata</name>
    <dbReference type="NCBI Taxonomy" id="381761"/>
    <lineage>
        <taxon>Eukaryota</taxon>
        <taxon>Viridiplantae</taxon>
        <taxon>Chlorophyta</taxon>
        <taxon>core chlorophytes</taxon>
        <taxon>Trebouxiophyceae</taxon>
        <taxon>Trebouxiophyceae incertae sedis</taxon>
        <taxon>Elliptochloris clade</taxon>
        <taxon>Elliptochloris</taxon>
    </lineage>
</organism>
<feature type="transmembrane region" description="Helical" evidence="7">
    <location>
        <begin position="74"/>
        <end position="93"/>
    </location>
</feature>
<evidence type="ECO:0000313" key="9">
    <source>
        <dbReference type="EMBL" id="KAK9837120.1"/>
    </source>
</evidence>
<keyword evidence="10" id="KW-1185">Reference proteome</keyword>
<feature type="transmembrane region" description="Helical" evidence="7">
    <location>
        <begin position="98"/>
        <end position="117"/>
    </location>
</feature>
<evidence type="ECO:0000256" key="6">
    <source>
        <dbReference type="SAM" id="MobiDB-lite"/>
    </source>
</evidence>
<feature type="domain" description="Bicarbonate transporter-like transmembrane" evidence="8">
    <location>
        <begin position="202"/>
        <end position="369"/>
    </location>
</feature>
<comment type="subcellular location">
    <subcellularLocation>
        <location evidence="1">Membrane</location>
        <topology evidence="1">Multi-pass membrane protein</topology>
    </subcellularLocation>
</comment>
<feature type="domain" description="Bicarbonate transporter-like transmembrane" evidence="8">
    <location>
        <begin position="457"/>
        <end position="599"/>
    </location>
</feature>
<feature type="transmembrane region" description="Helical" evidence="7">
    <location>
        <begin position="554"/>
        <end position="579"/>
    </location>
</feature>
<feature type="transmembrane region" description="Helical" evidence="7">
    <location>
        <begin position="289"/>
        <end position="307"/>
    </location>
</feature>
<dbReference type="GO" id="GO:0005452">
    <property type="term" value="F:solute:inorganic anion antiporter activity"/>
    <property type="evidence" value="ECO:0007669"/>
    <property type="project" value="InterPro"/>
</dbReference>
<dbReference type="PANTHER" id="PTHR11453:SF82">
    <property type="entry name" value="BORON TRANSPORTER 1"/>
    <property type="match status" value="1"/>
</dbReference>
<evidence type="ECO:0000256" key="1">
    <source>
        <dbReference type="ARBA" id="ARBA00004141"/>
    </source>
</evidence>
<dbReference type="InterPro" id="IPR003020">
    <property type="entry name" value="HCO3_transpt_euk"/>
</dbReference>
<evidence type="ECO:0000256" key="3">
    <source>
        <dbReference type="ARBA" id="ARBA00022692"/>
    </source>
</evidence>
<keyword evidence="5 7" id="KW-0472">Membrane</keyword>
<feature type="compositionally biased region" description="Low complexity" evidence="6">
    <location>
        <begin position="708"/>
        <end position="719"/>
    </location>
</feature>